<protein>
    <submittedName>
        <fullName evidence="1">Uncharacterized protein</fullName>
    </submittedName>
</protein>
<evidence type="ECO:0000313" key="1">
    <source>
        <dbReference type="EMBL" id="CAF1450777.1"/>
    </source>
</evidence>
<dbReference type="SUPFAM" id="SSF54236">
    <property type="entry name" value="Ubiquitin-like"/>
    <property type="match status" value="1"/>
</dbReference>
<accession>A0A815PM68</accession>
<dbReference type="AlphaFoldDB" id="A0A815PM68"/>
<proteinExistence type="predicted"/>
<evidence type="ECO:0000313" key="3">
    <source>
        <dbReference type="Proteomes" id="UP000663832"/>
    </source>
</evidence>
<dbReference type="Gene3D" id="3.10.20.90">
    <property type="entry name" value="Phosphatidylinositol 3-kinase Catalytic Subunit, Chain A, domain 1"/>
    <property type="match status" value="1"/>
</dbReference>
<sequence length="97" mass="10515">MCLGISENETLDKLLALNVENDDTIQDEYIAQESGCAVNDLLLSVHRTILNNEHTIEECNFVPGTLFDVCVKVLGGKTHGRIGQAGKVKACTPKVSD</sequence>
<keyword evidence="3" id="KW-1185">Reference proteome</keyword>
<organism evidence="1 4">
    <name type="scientific">Adineta steineri</name>
    <dbReference type="NCBI Taxonomy" id="433720"/>
    <lineage>
        <taxon>Eukaryota</taxon>
        <taxon>Metazoa</taxon>
        <taxon>Spiralia</taxon>
        <taxon>Gnathifera</taxon>
        <taxon>Rotifera</taxon>
        <taxon>Eurotatoria</taxon>
        <taxon>Bdelloidea</taxon>
        <taxon>Adinetida</taxon>
        <taxon>Adinetidae</taxon>
        <taxon>Adineta</taxon>
    </lineage>
</organism>
<name>A0A815PM68_9BILA</name>
<dbReference type="InterPro" id="IPR029071">
    <property type="entry name" value="Ubiquitin-like_domsf"/>
</dbReference>
<dbReference type="Proteomes" id="UP000663832">
    <property type="component" value="Unassembled WGS sequence"/>
</dbReference>
<evidence type="ECO:0000313" key="4">
    <source>
        <dbReference type="Proteomes" id="UP000663877"/>
    </source>
</evidence>
<dbReference type="EMBL" id="CAJNOI010001978">
    <property type="protein sequence ID" value="CAF1450777.1"/>
    <property type="molecule type" value="Genomic_DNA"/>
</dbReference>
<dbReference type="EMBL" id="CAJNOM010002303">
    <property type="protein sequence ID" value="CAF1630466.1"/>
    <property type="molecule type" value="Genomic_DNA"/>
</dbReference>
<comment type="caution">
    <text evidence="1">The sequence shown here is derived from an EMBL/GenBank/DDBJ whole genome shotgun (WGS) entry which is preliminary data.</text>
</comment>
<dbReference type="OrthoDB" id="199599at2759"/>
<dbReference type="Proteomes" id="UP000663877">
    <property type="component" value="Unassembled WGS sequence"/>
</dbReference>
<evidence type="ECO:0000313" key="2">
    <source>
        <dbReference type="EMBL" id="CAF1630466.1"/>
    </source>
</evidence>
<reference evidence="1" key="1">
    <citation type="submission" date="2021-02" db="EMBL/GenBank/DDBJ databases">
        <authorList>
            <person name="Nowell W R."/>
        </authorList>
    </citation>
    <scope>NUCLEOTIDE SEQUENCE</scope>
</reference>
<gene>
    <name evidence="1" type="ORF">BJG266_LOCUS40419</name>
    <name evidence="2" type="ORF">QVE165_LOCUS57291</name>
</gene>